<dbReference type="GO" id="GO:0006508">
    <property type="term" value="P:proteolysis"/>
    <property type="evidence" value="ECO:0007669"/>
    <property type="project" value="UniProtKB-KW"/>
</dbReference>
<feature type="signal peptide" evidence="6">
    <location>
        <begin position="1"/>
        <end position="18"/>
    </location>
</feature>
<dbReference type="PROSITE" id="PS51257">
    <property type="entry name" value="PROKAR_LIPOPROTEIN"/>
    <property type="match status" value="1"/>
</dbReference>
<dbReference type="InterPro" id="IPR024079">
    <property type="entry name" value="MetalloPept_cat_dom_sf"/>
</dbReference>
<dbReference type="InterPro" id="IPR011989">
    <property type="entry name" value="ARM-like"/>
</dbReference>
<feature type="chain" id="PRO_5016647160" evidence="6">
    <location>
        <begin position="19"/>
        <end position="421"/>
    </location>
</feature>
<keyword evidence="4" id="KW-0862">Zinc</keyword>
<keyword evidence="6" id="KW-0732">Signal</keyword>
<dbReference type="SUPFAM" id="SSF55486">
    <property type="entry name" value="Metalloproteases ('zincins'), catalytic domain"/>
    <property type="match status" value="1"/>
</dbReference>
<name>A0A366HV05_9BACT</name>
<dbReference type="AlphaFoldDB" id="A0A366HV05"/>
<protein>
    <submittedName>
        <fullName evidence="8">Matrixin</fullName>
    </submittedName>
</protein>
<evidence type="ECO:0000256" key="5">
    <source>
        <dbReference type="SAM" id="MobiDB-lite"/>
    </source>
</evidence>
<evidence type="ECO:0000256" key="2">
    <source>
        <dbReference type="ARBA" id="ARBA00022723"/>
    </source>
</evidence>
<dbReference type="Pfam" id="PF00413">
    <property type="entry name" value="Peptidase_M10"/>
    <property type="match status" value="1"/>
</dbReference>
<feature type="domain" description="Peptidase M10 metallopeptidase" evidence="7">
    <location>
        <begin position="155"/>
        <end position="189"/>
    </location>
</feature>
<keyword evidence="2" id="KW-0479">Metal-binding</keyword>
<evidence type="ECO:0000256" key="4">
    <source>
        <dbReference type="ARBA" id="ARBA00022833"/>
    </source>
</evidence>
<keyword evidence="3" id="KW-0378">Hydrolase</keyword>
<evidence type="ECO:0000256" key="6">
    <source>
        <dbReference type="SAM" id="SignalP"/>
    </source>
</evidence>
<dbReference type="GO" id="GO:0008270">
    <property type="term" value="F:zinc ion binding"/>
    <property type="evidence" value="ECO:0007669"/>
    <property type="project" value="InterPro"/>
</dbReference>
<proteinExistence type="predicted"/>
<dbReference type="RefSeq" id="WP_113958042.1">
    <property type="nucleotide sequence ID" value="NZ_QNRR01000002.1"/>
</dbReference>
<feature type="region of interest" description="Disordered" evidence="5">
    <location>
        <begin position="186"/>
        <end position="223"/>
    </location>
</feature>
<gene>
    <name evidence="8" type="ORF">DES53_102928</name>
</gene>
<sequence>MKSIHVFGLLVSSSSLLALSACNTTPSGSTSHEVVTDNNTKVYRFKIGRAGNASLNDGTAAGILRDATEIVAGKHRDDDFTANIRFEQSGPIDTVSSNGVVNSAEDFRALSRLGRNVVVVDAINYCGGYIPGVVGCAPVPGSFMAVVRYGSLEGMIWAHEFGHNCGLNHRDHSTALMHPQIGSAHKSLNQHERDKFEQKVASGRSRSVQSASESERDGAPPSSAQEYLDRVYLHGVPYAHVEGFGPQHIPALKAALNSPNRLHSWSNAVVGLAAIATPESVEAVLSFVRANNVSVSSGSYQVKRTAVMALGYAVQKASTSQDPVYREARAKALAQLQQAASGSYWRSRVGGTARSVSGADPTEGLVTSALAGLALSGAPEAAAFFENASRGTGRSVGDDPIAEARKEYAKVKAQGVRSYTD</sequence>
<reference evidence="8 9" key="1">
    <citation type="submission" date="2018-06" db="EMBL/GenBank/DDBJ databases">
        <title>Genomic Encyclopedia of Type Strains, Phase IV (KMG-IV): sequencing the most valuable type-strain genomes for metagenomic binning, comparative biology and taxonomic classification.</title>
        <authorList>
            <person name="Goeker M."/>
        </authorList>
    </citation>
    <scope>NUCLEOTIDE SEQUENCE [LARGE SCALE GENOMIC DNA]</scope>
    <source>
        <strain evidence="8 9">DSM 25532</strain>
    </source>
</reference>
<dbReference type="Gene3D" id="3.40.390.10">
    <property type="entry name" value="Collagenase (Catalytic Domain)"/>
    <property type="match status" value="1"/>
</dbReference>
<dbReference type="Gene3D" id="1.25.10.10">
    <property type="entry name" value="Leucine-rich Repeat Variant"/>
    <property type="match status" value="1"/>
</dbReference>
<evidence type="ECO:0000313" key="8">
    <source>
        <dbReference type="EMBL" id="RBP46537.1"/>
    </source>
</evidence>
<evidence type="ECO:0000256" key="3">
    <source>
        <dbReference type="ARBA" id="ARBA00022801"/>
    </source>
</evidence>
<evidence type="ECO:0000259" key="7">
    <source>
        <dbReference type="Pfam" id="PF00413"/>
    </source>
</evidence>
<organism evidence="8 9">
    <name type="scientific">Roseimicrobium gellanilyticum</name>
    <dbReference type="NCBI Taxonomy" id="748857"/>
    <lineage>
        <taxon>Bacteria</taxon>
        <taxon>Pseudomonadati</taxon>
        <taxon>Verrucomicrobiota</taxon>
        <taxon>Verrucomicrobiia</taxon>
        <taxon>Verrucomicrobiales</taxon>
        <taxon>Verrucomicrobiaceae</taxon>
        <taxon>Roseimicrobium</taxon>
    </lineage>
</organism>
<evidence type="ECO:0000256" key="1">
    <source>
        <dbReference type="ARBA" id="ARBA00022670"/>
    </source>
</evidence>
<keyword evidence="1" id="KW-0645">Protease</keyword>
<dbReference type="GO" id="GO:0004222">
    <property type="term" value="F:metalloendopeptidase activity"/>
    <property type="evidence" value="ECO:0007669"/>
    <property type="project" value="InterPro"/>
</dbReference>
<dbReference type="GO" id="GO:0031012">
    <property type="term" value="C:extracellular matrix"/>
    <property type="evidence" value="ECO:0007669"/>
    <property type="project" value="InterPro"/>
</dbReference>
<dbReference type="OrthoDB" id="8736221at2"/>
<evidence type="ECO:0000313" key="9">
    <source>
        <dbReference type="Proteomes" id="UP000253426"/>
    </source>
</evidence>
<keyword evidence="9" id="KW-1185">Reference proteome</keyword>
<feature type="compositionally biased region" description="Basic and acidic residues" evidence="5">
    <location>
        <begin position="189"/>
        <end position="198"/>
    </location>
</feature>
<accession>A0A366HV05</accession>
<comment type="caution">
    <text evidence="8">The sequence shown here is derived from an EMBL/GenBank/DDBJ whole genome shotgun (WGS) entry which is preliminary data.</text>
</comment>
<dbReference type="Proteomes" id="UP000253426">
    <property type="component" value="Unassembled WGS sequence"/>
</dbReference>
<dbReference type="InterPro" id="IPR001818">
    <property type="entry name" value="Pept_M10_metallopeptidase"/>
</dbReference>
<dbReference type="EMBL" id="QNRR01000002">
    <property type="protein sequence ID" value="RBP46537.1"/>
    <property type="molecule type" value="Genomic_DNA"/>
</dbReference>